<dbReference type="Proteomes" id="UP000234296">
    <property type="component" value="Unassembled WGS sequence"/>
</dbReference>
<name>A0ABX4SL01_9GAMM</name>
<evidence type="ECO:0000313" key="2">
    <source>
        <dbReference type="Proteomes" id="UP000234296"/>
    </source>
</evidence>
<protein>
    <submittedName>
        <fullName evidence="1">Uncharacterized protein</fullName>
    </submittedName>
</protein>
<dbReference type="RefSeq" id="WP_101763968.1">
    <property type="nucleotide sequence ID" value="NZ_PJRT01000032.1"/>
</dbReference>
<organism evidence="1 2">
    <name type="scientific">Pantoea endophytica</name>
    <dbReference type="NCBI Taxonomy" id="92488"/>
    <lineage>
        <taxon>Bacteria</taxon>
        <taxon>Pseudomonadati</taxon>
        <taxon>Pseudomonadota</taxon>
        <taxon>Gammaproteobacteria</taxon>
        <taxon>Enterobacterales</taxon>
        <taxon>Erwiniaceae</taxon>
        <taxon>Pantoea</taxon>
    </lineage>
</organism>
<gene>
    <name evidence="1" type="ORF">PZBJ_20160</name>
</gene>
<keyword evidence="2" id="KW-1185">Reference proteome</keyword>
<reference evidence="2" key="1">
    <citation type="submission" date="2017-12" db="EMBL/GenBank/DDBJ databases">
        <title>The genome sequence of Pantoea sp. 596.</title>
        <authorList>
            <person name="Gao J."/>
            <person name="Mao X."/>
            <person name="Sun J."/>
        </authorList>
    </citation>
    <scope>NUCLEOTIDE SEQUENCE [LARGE SCALE GENOMIC DNA]</scope>
    <source>
        <strain evidence="2">596</strain>
    </source>
</reference>
<sequence length="107" mass="12489">MNHSPVQPAHLSRLDAADEEIKRRKQEVLDGVMAALQAQAAGADHPRLLTPERKESLYIKEIERREHYEMSKRPPLPQIIVTKKVDDYEWRDFTNTIRGRFGAIRQE</sequence>
<comment type="caution">
    <text evidence="1">The sequence shown here is derived from an EMBL/GenBank/DDBJ whole genome shotgun (WGS) entry which is preliminary data.</text>
</comment>
<accession>A0ABX4SL01</accession>
<evidence type="ECO:0000313" key="1">
    <source>
        <dbReference type="EMBL" id="PLR20369.1"/>
    </source>
</evidence>
<dbReference type="EMBL" id="PJRT01000032">
    <property type="protein sequence ID" value="PLR20369.1"/>
    <property type="molecule type" value="Genomic_DNA"/>
</dbReference>
<proteinExistence type="predicted"/>